<dbReference type="Pfam" id="PF01709">
    <property type="entry name" value="Transcrip_reg"/>
    <property type="match status" value="1"/>
</dbReference>
<evidence type="ECO:0000256" key="2">
    <source>
        <dbReference type="ARBA" id="ARBA00023015"/>
    </source>
</evidence>
<name>A0A2H0TGS7_9BACT</name>
<evidence type="ECO:0000256" key="1">
    <source>
        <dbReference type="ARBA" id="ARBA00008724"/>
    </source>
</evidence>
<evidence type="ECO:0000313" key="7">
    <source>
        <dbReference type="EMBL" id="PIR70174.1"/>
    </source>
</evidence>
<dbReference type="Gene3D" id="3.30.70.980">
    <property type="match status" value="1"/>
</dbReference>
<dbReference type="AlphaFoldDB" id="A0A2H0TGS7"/>
<comment type="caution">
    <text evidence="7">The sequence shown here is derived from an EMBL/GenBank/DDBJ whole genome shotgun (WGS) entry which is preliminary data.</text>
</comment>
<organism evidence="7 8">
    <name type="scientific">Candidatus Niyogibacteria bacterium CG10_big_fil_rev_8_21_14_0_10_42_19</name>
    <dbReference type="NCBI Taxonomy" id="1974725"/>
    <lineage>
        <taxon>Bacteria</taxon>
        <taxon>Candidatus Niyogiibacteriota</taxon>
    </lineage>
</organism>
<sequence>MSGHSKWSQIKHKKAATDKKKGQLYSKLSRYITLAAREKGPDPETNPVLRLAISKAKEINMPSDNIERAIKRGSSADKEALIEFLIEAYGPGGVAIMVTGITDSVNRTTQEIKHVLSDHGAKMAGPGSAKFLFNKTEDGWEAKSDTAVSEADEGSLLKLFEALDNNDDIQEVYSNADLQDK</sequence>
<dbReference type="InterPro" id="IPR049083">
    <property type="entry name" value="TACO1_YebC_N"/>
</dbReference>
<comment type="similarity">
    <text evidence="1">Belongs to the TACO1 family.</text>
</comment>
<evidence type="ECO:0000313" key="8">
    <source>
        <dbReference type="Proteomes" id="UP000229383"/>
    </source>
</evidence>
<evidence type="ECO:0000256" key="4">
    <source>
        <dbReference type="SAM" id="MobiDB-lite"/>
    </source>
</evidence>
<dbReference type="Pfam" id="PF20772">
    <property type="entry name" value="TACO1_YebC_N"/>
    <property type="match status" value="1"/>
</dbReference>
<keyword evidence="2" id="KW-0805">Transcription regulation</keyword>
<keyword evidence="7" id="KW-0238">DNA-binding</keyword>
<dbReference type="FunFam" id="1.10.10.200:FF:000002">
    <property type="entry name" value="Probable transcriptional regulatory protein CLM62_37755"/>
    <property type="match status" value="1"/>
</dbReference>
<dbReference type="GO" id="GO:0003677">
    <property type="term" value="F:DNA binding"/>
    <property type="evidence" value="ECO:0007669"/>
    <property type="project" value="UniProtKB-KW"/>
</dbReference>
<protein>
    <submittedName>
        <fullName evidence="7">YebC/PmpR family DNA-binding transcriptional regulator</fullName>
    </submittedName>
</protein>
<dbReference type="PANTHER" id="PTHR12532">
    <property type="entry name" value="TRANSLATIONAL ACTIVATOR OF CYTOCHROME C OXIDASE 1"/>
    <property type="match status" value="1"/>
</dbReference>
<dbReference type="InterPro" id="IPR048300">
    <property type="entry name" value="TACO1_YebC-like_2nd/3rd_dom"/>
</dbReference>
<dbReference type="PANTHER" id="PTHR12532:SF0">
    <property type="entry name" value="TRANSLATIONAL ACTIVATOR OF CYTOCHROME C OXIDASE 1"/>
    <property type="match status" value="1"/>
</dbReference>
<dbReference type="InterPro" id="IPR017856">
    <property type="entry name" value="Integrase-like_N"/>
</dbReference>
<dbReference type="InterPro" id="IPR029072">
    <property type="entry name" value="YebC-like"/>
</dbReference>
<keyword evidence="3" id="KW-0804">Transcription</keyword>
<accession>A0A2H0TGS7</accession>
<evidence type="ECO:0000259" key="6">
    <source>
        <dbReference type="Pfam" id="PF20772"/>
    </source>
</evidence>
<reference evidence="8" key="1">
    <citation type="submission" date="2017-09" db="EMBL/GenBank/DDBJ databases">
        <title>Depth-based differentiation of microbial function through sediment-hosted aquifers and enrichment of novel symbionts in the deep terrestrial subsurface.</title>
        <authorList>
            <person name="Probst A.J."/>
            <person name="Ladd B."/>
            <person name="Jarett J.K."/>
            <person name="Geller-Mcgrath D.E."/>
            <person name="Sieber C.M.K."/>
            <person name="Emerson J.B."/>
            <person name="Anantharaman K."/>
            <person name="Thomas B.C."/>
            <person name="Malmstrom R."/>
            <person name="Stieglmeier M."/>
            <person name="Klingl A."/>
            <person name="Woyke T."/>
            <person name="Ryan C.M."/>
            <person name="Banfield J.F."/>
        </authorList>
    </citation>
    <scope>NUCLEOTIDE SEQUENCE [LARGE SCALE GENOMIC DNA]</scope>
</reference>
<dbReference type="Gene3D" id="1.10.10.200">
    <property type="match status" value="1"/>
</dbReference>
<evidence type="ECO:0000259" key="5">
    <source>
        <dbReference type="Pfam" id="PF01709"/>
    </source>
</evidence>
<proteinExistence type="inferred from homology"/>
<dbReference type="GO" id="GO:0005737">
    <property type="term" value="C:cytoplasm"/>
    <property type="evidence" value="ECO:0007669"/>
    <property type="project" value="UniProtKB-ARBA"/>
</dbReference>
<feature type="region of interest" description="Disordered" evidence="4">
    <location>
        <begin position="1"/>
        <end position="21"/>
    </location>
</feature>
<dbReference type="InterPro" id="IPR002876">
    <property type="entry name" value="Transcrip_reg_TACO1-like"/>
</dbReference>
<gene>
    <name evidence="7" type="ORF">COU46_02805</name>
</gene>
<dbReference type="SUPFAM" id="SSF75625">
    <property type="entry name" value="YebC-like"/>
    <property type="match status" value="1"/>
</dbReference>
<evidence type="ECO:0000256" key="3">
    <source>
        <dbReference type="ARBA" id="ARBA00023163"/>
    </source>
</evidence>
<dbReference type="InterPro" id="IPR026564">
    <property type="entry name" value="Transcrip_reg_TACO1-like_dom3"/>
</dbReference>
<dbReference type="EMBL" id="PFCN01000033">
    <property type="protein sequence ID" value="PIR70174.1"/>
    <property type="molecule type" value="Genomic_DNA"/>
</dbReference>
<dbReference type="Proteomes" id="UP000229383">
    <property type="component" value="Unassembled WGS sequence"/>
</dbReference>
<feature type="domain" description="TACO1/YebC-like second and third" evidence="5">
    <location>
        <begin position="83"/>
        <end position="135"/>
    </location>
</feature>
<feature type="domain" description="TACO1/YebC-like N-terminal" evidence="6">
    <location>
        <begin position="5"/>
        <end position="75"/>
    </location>
</feature>